<dbReference type="Proteomes" id="UP001589532">
    <property type="component" value="Unassembled WGS sequence"/>
</dbReference>
<feature type="non-terminal residue" evidence="2">
    <location>
        <position position="1"/>
    </location>
</feature>
<dbReference type="EMBL" id="JBHMBW010000029">
    <property type="protein sequence ID" value="MFB9627333.1"/>
    <property type="molecule type" value="Genomic_DNA"/>
</dbReference>
<evidence type="ECO:0000313" key="2">
    <source>
        <dbReference type="EMBL" id="MFB9627333.1"/>
    </source>
</evidence>
<protein>
    <submittedName>
        <fullName evidence="2">DUF4082 domain-containing protein</fullName>
    </submittedName>
</protein>
<comment type="caution">
    <text evidence="2">The sequence shown here is derived from an EMBL/GenBank/DDBJ whole genome shotgun (WGS) entry which is preliminary data.</text>
</comment>
<keyword evidence="3" id="KW-1185">Reference proteome</keyword>
<gene>
    <name evidence="2" type="ORF">ACFFSA_29970</name>
</gene>
<evidence type="ECO:0000259" key="1">
    <source>
        <dbReference type="Pfam" id="PF13313"/>
    </source>
</evidence>
<accession>A0ABV5S945</accession>
<proteinExistence type="predicted"/>
<dbReference type="Pfam" id="PF13313">
    <property type="entry name" value="DUF4082"/>
    <property type="match status" value="1"/>
</dbReference>
<feature type="domain" description="DUF4082" evidence="1">
    <location>
        <begin position="1"/>
        <end position="64"/>
    </location>
</feature>
<sequence length="71" mass="7734">TTYVASYHTTSGRYSVNRPYFASQYVNSPLTALANGAEGGNGVYIYGATSTFPTNSYQATNYWVDLIFSAD</sequence>
<evidence type="ECO:0000313" key="3">
    <source>
        <dbReference type="Proteomes" id="UP001589532"/>
    </source>
</evidence>
<dbReference type="RefSeq" id="WP_378520925.1">
    <property type="nucleotide sequence ID" value="NZ_JBHMBW010000029.1"/>
</dbReference>
<dbReference type="InterPro" id="IPR025141">
    <property type="entry name" value="DUF4082"/>
</dbReference>
<reference evidence="2 3" key="1">
    <citation type="submission" date="2024-09" db="EMBL/GenBank/DDBJ databases">
        <authorList>
            <person name="Sun Q."/>
            <person name="Mori K."/>
        </authorList>
    </citation>
    <scope>NUCLEOTIDE SEQUENCE [LARGE SCALE GENOMIC DNA]</scope>
    <source>
        <strain evidence="2 3">JCM 3143</strain>
    </source>
</reference>
<organism evidence="2 3">
    <name type="scientific">Nonomuraea helvata</name>
    <dbReference type="NCBI Taxonomy" id="37484"/>
    <lineage>
        <taxon>Bacteria</taxon>
        <taxon>Bacillati</taxon>
        <taxon>Actinomycetota</taxon>
        <taxon>Actinomycetes</taxon>
        <taxon>Streptosporangiales</taxon>
        <taxon>Streptosporangiaceae</taxon>
        <taxon>Nonomuraea</taxon>
    </lineage>
</organism>
<name>A0ABV5S945_9ACTN</name>